<evidence type="ECO:0000313" key="1">
    <source>
        <dbReference type="EMBL" id="KKK53327.1"/>
    </source>
</evidence>
<sequence>MGTLEGFPTPFGSAIVPGGIVGAFKPVPGINTGDTLIEVKHVSGDLVTNVSLLADFTITDADEVTNGGAVDTTGNFLIVVWKEAA</sequence>
<dbReference type="AlphaFoldDB" id="A0A0F8W960"/>
<dbReference type="EMBL" id="LAZR01066566">
    <property type="protein sequence ID" value="KKK53327.1"/>
    <property type="molecule type" value="Genomic_DNA"/>
</dbReference>
<protein>
    <submittedName>
        <fullName evidence="1">Uncharacterized protein</fullName>
    </submittedName>
</protein>
<comment type="caution">
    <text evidence="1">The sequence shown here is derived from an EMBL/GenBank/DDBJ whole genome shotgun (WGS) entry which is preliminary data.</text>
</comment>
<gene>
    <name evidence="1" type="ORF">LCGC14_3095910</name>
</gene>
<name>A0A0F8W960_9ZZZZ</name>
<accession>A0A0F8W960</accession>
<proteinExistence type="predicted"/>
<reference evidence="1" key="1">
    <citation type="journal article" date="2015" name="Nature">
        <title>Complex archaea that bridge the gap between prokaryotes and eukaryotes.</title>
        <authorList>
            <person name="Spang A."/>
            <person name="Saw J.H."/>
            <person name="Jorgensen S.L."/>
            <person name="Zaremba-Niedzwiedzka K."/>
            <person name="Martijn J."/>
            <person name="Lind A.E."/>
            <person name="van Eijk R."/>
            <person name="Schleper C."/>
            <person name="Guy L."/>
            <person name="Ettema T.J."/>
        </authorList>
    </citation>
    <scope>NUCLEOTIDE SEQUENCE</scope>
</reference>
<organism evidence="1">
    <name type="scientific">marine sediment metagenome</name>
    <dbReference type="NCBI Taxonomy" id="412755"/>
    <lineage>
        <taxon>unclassified sequences</taxon>
        <taxon>metagenomes</taxon>
        <taxon>ecological metagenomes</taxon>
    </lineage>
</organism>